<comment type="caution">
    <text evidence="1">The sequence shown here is derived from an EMBL/GenBank/DDBJ whole genome shotgun (WGS) entry which is preliminary data.</text>
</comment>
<dbReference type="RefSeq" id="WP_195817140.1">
    <property type="nucleotide sequence ID" value="NZ_JADOBH010000002.1"/>
</dbReference>
<evidence type="ECO:0000313" key="1">
    <source>
        <dbReference type="EMBL" id="MBF7955770.1"/>
    </source>
</evidence>
<dbReference type="Pfam" id="PF05962">
    <property type="entry name" value="HutD"/>
    <property type="match status" value="1"/>
</dbReference>
<dbReference type="InterPro" id="IPR010282">
    <property type="entry name" value="Uncharacterised_HutD/Ves"/>
</dbReference>
<proteinExistence type="predicted"/>
<keyword evidence="2" id="KW-1185">Reference proteome</keyword>
<reference evidence="1 2" key="1">
    <citation type="submission" date="2020-11" db="EMBL/GenBank/DDBJ databases">
        <title>Taxonomic investigation of Rahnella spp.</title>
        <authorList>
            <person name="Lee S.D."/>
        </authorList>
    </citation>
    <scope>NUCLEOTIDE SEQUENCE [LARGE SCALE GENOMIC DNA]</scope>
    <source>
        <strain evidence="1 2">SAP-10</strain>
    </source>
</reference>
<dbReference type="InterPro" id="IPR014710">
    <property type="entry name" value="RmlC-like_jellyroll"/>
</dbReference>
<organism evidence="1 2">
    <name type="scientific">Rahnella victoriana</name>
    <dbReference type="NCBI Taxonomy" id="1510570"/>
    <lineage>
        <taxon>Bacteria</taxon>
        <taxon>Pseudomonadati</taxon>
        <taxon>Pseudomonadota</taxon>
        <taxon>Gammaproteobacteria</taxon>
        <taxon>Enterobacterales</taxon>
        <taxon>Yersiniaceae</taxon>
        <taxon>Rahnella</taxon>
    </lineage>
</organism>
<sequence length="194" mass="21142">MKGWQYFSFNTLPVSPWRNGGGETREIISFPPGKSEFDWRASIATIAQDGPFSAFPGIDRSITLLSGEGVYLQANPDVNHRLDTTGEPFAFSGDIAFSARLLGGVTTDFNIMTRRACCAAQVKAAREALRITRENGGVVYVISGVWRLPDGTEISAGEGGYWSEPATQQGEDFVNLVPLTHPDHCLLLWASITD</sequence>
<dbReference type="EMBL" id="JADOBH010000002">
    <property type="protein sequence ID" value="MBF7955770.1"/>
    <property type="molecule type" value="Genomic_DNA"/>
</dbReference>
<dbReference type="PANTHER" id="PTHR37943">
    <property type="entry name" value="PROTEIN VES"/>
    <property type="match status" value="1"/>
</dbReference>
<name>A0ABS0DQ77_9GAMM</name>
<dbReference type="SUPFAM" id="SSF51182">
    <property type="entry name" value="RmlC-like cupins"/>
    <property type="match status" value="1"/>
</dbReference>
<dbReference type="InterPro" id="IPR011051">
    <property type="entry name" value="RmlC_Cupin_sf"/>
</dbReference>
<dbReference type="CDD" id="cd20293">
    <property type="entry name" value="cupin_HutD_N"/>
    <property type="match status" value="1"/>
</dbReference>
<dbReference type="Gene3D" id="2.60.120.10">
    <property type="entry name" value="Jelly Rolls"/>
    <property type="match status" value="1"/>
</dbReference>
<protein>
    <submittedName>
        <fullName evidence="1">HutD family protein</fullName>
    </submittedName>
</protein>
<gene>
    <name evidence="1" type="ORF">IV431_09430</name>
</gene>
<dbReference type="PANTHER" id="PTHR37943:SF1">
    <property type="entry name" value="PROTEIN VES"/>
    <property type="match status" value="1"/>
</dbReference>
<evidence type="ECO:0000313" key="2">
    <source>
        <dbReference type="Proteomes" id="UP000600307"/>
    </source>
</evidence>
<accession>A0ABS0DQ77</accession>
<dbReference type="Proteomes" id="UP000600307">
    <property type="component" value="Unassembled WGS sequence"/>
</dbReference>